<accession>A0A0C1EU76</accession>
<feature type="compositionally biased region" description="Basic and acidic residues" evidence="1">
    <location>
        <begin position="346"/>
        <end position="356"/>
    </location>
</feature>
<dbReference type="RefSeq" id="WP_039405284.1">
    <property type="nucleotide sequence ID" value="NZ_CP094242.1"/>
</dbReference>
<name>A0A0C1EU76_9NEIS</name>
<evidence type="ECO:0000313" key="2">
    <source>
        <dbReference type="EMBL" id="KIC12673.1"/>
    </source>
</evidence>
<proteinExistence type="predicted"/>
<gene>
    <name evidence="2" type="ORF">MCC93_04080</name>
    <name evidence="3" type="ORF">MON37_04080</name>
</gene>
<evidence type="ECO:0000313" key="5">
    <source>
        <dbReference type="Proteomes" id="UP000829504"/>
    </source>
</evidence>
<feature type="region of interest" description="Disordered" evidence="1">
    <location>
        <begin position="337"/>
        <end position="356"/>
    </location>
</feature>
<evidence type="ECO:0000313" key="3">
    <source>
        <dbReference type="EMBL" id="UNV88113.1"/>
    </source>
</evidence>
<protein>
    <submittedName>
        <fullName evidence="2">Uncharacterized protein</fullName>
    </submittedName>
</protein>
<evidence type="ECO:0000256" key="1">
    <source>
        <dbReference type="SAM" id="MobiDB-lite"/>
    </source>
</evidence>
<sequence>MPATIRLNDIERYQNMIKTQGVQGAIRVYEELLSKGYDYAGWAKGVAKGDTVTGEAAILFMEETSGRKLSESKLNEIRVDMAKGYLDALTVQMSKTGQTDTDVKFEKIRDFHEKAFIKHKLSLKNWTLEEPMRLLGKYGHGKATQERVWQDLAKTQGDGPDAVAASAVLYLTVADFADGMIEVDKNGKYFPRPQAVTPYSLPVYGYAEGFHRVDVEDQKRALGWLKHAAQWRSLSKTFADAQDAVEQKEWLAMSTSLEQGIYAGMDSQDTGKNSIEVAESNRSQSAEERFKHIVNGLLNDTDGSFAKQLLAENPSSSEIYEKGVAAYREEVRQAELASVQQQEMVQQERSRGISLS</sequence>
<dbReference type="Proteomes" id="UP000031390">
    <property type="component" value="Unassembled WGS sequence"/>
</dbReference>
<keyword evidence="5" id="KW-1185">Reference proteome</keyword>
<reference evidence="2 4" key="1">
    <citation type="submission" date="2014-12" db="EMBL/GenBank/DDBJ databases">
        <title>Genome sequence of Morococcus cerebrosus.</title>
        <authorList>
            <person name="Shin S.-K."/>
            <person name="Yi H."/>
        </authorList>
    </citation>
    <scope>NUCLEOTIDE SEQUENCE [LARGE SCALE GENOMIC DNA]</scope>
    <source>
        <strain evidence="2 4">CIP 81.93</strain>
    </source>
</reference>
<dbReference type="EMBL" id="CP094242">
    <property type="protein sequence ID" value="UNV88113.1"/>
    <property type="molecule type" value="Genomic_DNA"/>
</dbReference>
<organism evidence="2 4">
    <name type="scientific">Morococcus cerebrosus</name>
    <dbReference type="NCBI Taxonomy" id="1056807"/>
    <lineage>
        <taxon>Bacteria</taxon>
        <taxon>Pseudomonadati</taxon>
        <taxon>Pseudomonadota</taxon>
        <taxon>Betaproteobacteria</taxon>
        <taxon>Neisseriales</taxon>
        <taxon>Neisseriaceae</taxon>
        <taxon>Morococcus</taxon>
    </lineage>
</organism>
<evidence type="ECO:0000313" key="4">
    <source>
        <dbReference type="Proteomes" id="UP000031390"/>
    </source>
</evidence>
<dbReference type="EMBL" id="JUFZ01000015">
    <property type="protein sequence ID" value="KIC12673.1"/>
    <property type="molecule type" value="Genomic_DNA"/>
</dbReference>
<dbReference type="AlphaFoldDB" id="A0A0C1EU76"/>
<dbReference type="Proteomes" id="UP000829504">
    <property type="component" value="Chromosome"/>
</dbReference>
<reference evidence="3 5" key="2">
    <citation type="submission" date="2022-03" db="EMBL/GenBank/DDBJ databases">
        <title>Genome sequencing of Morococcus cerebrosus.</title>
        <authorList>
            <person name="Baek M.-G."/>
            <person name="Yi H."/>
        </authorList>
    </citation>
    <scope>NUCLEOTIDE SEQUENCE [LARGE SCALE GENOMIC DNA]</scope>
    <source>
        <strain evidence="3 5">CIP 81.93</strain>
    </source>
</reference>